<dbReference type="OMA" id="RCCMPPT"/>
<dbReference type="FunFam" id="3.30.420.10:FF:000039">
    <property type="entry name" value="Target of EGR1 protein 1"/>
    <property type="match status" value="1"/>
</dbReference>
<evidence type="ECO:0000256" key="4">
    <source>
        <dbReference type="ARBA" id="ARBA00022553"/>
    </source>
</evidence>
<evidence type="ECO:0000256" key="9">
    <source>
        <dbReference type="ARBA" id="ARBA00023242"/>
    </source>
</evidence>
<dbReference type="PhylomeDB" id="B8A5U4"/>
<keyword evidence="17" id="KW-1185">Reference proteome</keyword>
<evidence type="ECO:0000256" key="3">
    <source>
        <dbReference type="ARBA" id="ARBA00008372"/>
    </source>
</evidence>
<dbReference type="ZFIN" id="ZDB-GENE-070912-533">
    <property type="gene designation" value="toe1"/>
</dbReference>
<evidence type="ECO:0000256" key="10">
    <source>
        <dbReference type="ARBA" id="ARBA00057484"/>
    </source>
</evidence>
<dbReference type="FunFam" id="3.30.420.10:FF:000309">
    <property type="entry name" value="Target of EGR1, exonuclease"/>
    <property type="match status" value="1"/>
</dbReference>
<dbReference type="GO" id="GO:0005730">
    <property type="term" value="C:nucleolus"/>
    <property type="evidence" value="ECO:0007669"/>
    <property type="project" value="UniProtKB-SubCell"/>
</dbReference>
<reference evidence="16" key="2">
    <citation type="submission" date="2013-08" db="UniProtKB">
        <authorList>
            <consortium name="Ensembl"/>
        </authorList>
    </citation>
    <scope>IDENTIFICATION</scope>
    <source>
        <strain evidence="16">Tuebingen</strain>
    </source>
</reference>
<dbReference type="GO" id="GO:0017069">
    <property type="term" value="F:snRNA binding"/>
    <property type="evidence" value="ECO:0000318"/>
    <property type="project" value="GO_Central"/>
</dbReference>
<evidence type="ECO:0000256" key="8">
    <source>
        <dbReference type="ARBA" id="ARBA00022990"/>
    </source>
</evidence>
<dbReference type="EMBL" id="CU571172">
    <property type="status" value="NOT_ANNOTATED_CDS"/>
    <property type="molecule type" value="Genomic_DNA"/>
</dbReference>
<dbReference type="InterPro" id="IPR006941">
    <property type="entry name" value="RNase_CAF1"/>
</dbReference>
<keyword evidence="8" id="KW-0007">Acetylation</keyword>
<dbReference type="InterPro" id="IPR036397">
    <property type="entry name" value="RNaseH_sf"/>
</dbReference>
<reference evidence="18" key="5">
    <citation type="journal article" date="2017" name="Nat. Genet.">
        <title>Biallelic mutations in the 3' exonuclease TOE1 cause pontocerebellar hypoplasia and uncover a role in snRNA processing.</title>
        <authorList>
            <person name="Lardelli R.M."/>
            <person name="Schaffer A.E."/>
            <person name="Eggens V.R."/>
            <person name="Zaki M.S."/>
            <person name="Grainger S."/>
            <person name="Sathe S."/>
            <person name="Van Nostrand E.L."/>
            <person name="Schlachetzki Z."/>
            <person name="Rosti B."/>
            <person name="Akizu N."/>
            <person name="Scott E."/>
            <person name="Silhavy J.L."/>
            <person name="Heckman L.D."/>
            <person name="Rosti R.O."/>
            <person name="Dikoglu E."/>
            <person name="Gregor A."/>
            <person name="Guemez-Gamboa A."/>
            <person name="Musaev D."/>
            <person name="Mande R."/>
            <person name="Widjaja A."/>
            <person name="Shaw T.L."/>
            <person name="Markmiller S."/>
            <person name="Marin-Valencia I."/>
            <person name="Davies J.H."/>
            <person name="de Meirleir L."/>
            <person name="Kayserili H."/>
            <person name="Altunoglu U."/>
            <person name="Freckmann M.L."/>
            <person name="Warwick L."/>
            <person name="Chitayat D."/>
            <person name="Blaser S."/>
            <person name="Caglayan A.O."/>
            <person name="Bilguvar K."/>
            <person name="Per H."/>
            <person name="Fagerberg C."/>
            <person name="Christesen H.T."/>
            <person name="Kibaek M."/>
            <person name="Aldinger K.A."/>
            <person name="Manchester D."/>
            <person name="Matsumoto N."/>
            <person name="Muramatsu K."/>
            <person name="Saitsu H."/>
            <person name="Shiina M."/>
            <person name="Ogata K."/>
            <person name="Foulds N."/>
            <person name="Dobyns W.B."/>
            <person name="Chi N.C."/>
            <person name="Traver D."/>
            <person name="Spaccini L."/>
            <person name="Bova S.M."/>
            <person name="Gabriel S.B."/>
            <person name="Gunel M."/>
            <person name="Valente E.M."/>
            <person name="Nassogne M.C."/>
            <person name="Bennett E.J."/>
            <person name="Yeo G.W."/>
            <person name="Baas F."/>
            <person name="Lykke-Andersen J."/>
            <person name="Gleeson J.G."/>
        </authorList>
    </citation>
    <scope>NUCLEOTIDE SEQUENCE</scope>
    <source>
        <strain evidence="18">Tuebingen</strain>
    </source>
</reference>
<evidence type="ECO:0000256" key="5">
    <source>
        <dbReference type="ARBA" id="ARBA00022723"/>
    </source>
</evidence>
<evidence type="ECO:0000256" key="6">
    <source>
        <dbReference type="ARBA" id="ARBA00022771"/>
    </source>
</evidence>
<reference evidence="18" key="4">
    <citation type="journal article" date="2015" name="Nat. Commun.">
        <title>RFX transcription factors are essential for hearing in mice.</title>
        <authorList>
            <person name="Elkon R."/>
            <person name="Milon B."/>
            <person name="Morrison L."/>
            <person name="Shah M."/>
            <person name="Vijayakumar S."/>
            <person name="Racherla M."/>
            <person name="Leitch C.C."/>
            <person name="Silipino L."/>
            <person name="Hadi S."/>
            <person name="Weiss-Gayet M."/>
            <person name="Barras E."/>
            <person name="Schmid C.D."/>
            <person name="Ait-Lounis A."/>
            <person name="Barnes A."/>
            <person name="Song Y."/>
            <person name="Eisenman D.J."/>
            <person name="Eliyahu E."/>
            <person name="Frolenkov G.I."/>
            <person name="Strome S.E."/>
            <person name="Durand B."/>
            <person name="Zaghloul N.A."/>
            <person name="Jones S.M."/>
            <person name="Reith W."/>
            <person name="Hertzano R."/>
        </authorList>
    </citation>
    <scope>NUCLEOTIDE SEQUENCE</scope>
    <source>
        <strain evidence="18">Tuebingen</strain>
    </source>
</reference>
<evidence type="ECO:0000259" key="15">
    <source>
        <dbReference type="PROSITE" id="PS50103"/>
    </source>
</evidence>
<dbReference type="GO" id="GO:0070050">
    <property type="term" value="P:neuron cellular homeostasis"/>
    <property type="evidence" value="ECO:0000315"/>
    <property type="project" value="ZFIN"/>
</dbReference>
<dbReference type="EMBL" id="BX649522">
    <property type="status" value="NOT_ANNOTATED_CDS"/>
    <property type="molecule type" value="Genomic_DNA"/>
</dbReference>
<keyword evidence="5 13" id="KW-0479">Metal-binding</keyword>
<dbReference type="PANTHER" id="PTHR15092:SF37">
    <property type="entry name" value="TARGET OF EGR1 PROTEIN 1"/>
    <property type="match status" value="1"/>
</dbReference>
<dbReference type="Ensembl" id="ENSDART00000139886.2">
    <property type="protein sequence ID" value="ENSDARP00000116268.1"/>
    <property type="gene ID" value="ENSDARG00000077544.5"/>
</dbReference>
<evidence type="ECO:0000256" key="11">
    <source>
        <dbReference type="ARBA" id="ARBA00062362"/>
    </source>
</evidence>
<evidence type="ECO:0000256" key="14">
    <source>
        <dbReference type="SAM" id="MobiDB-lite"/>
    </source>
</evidence>
<accession>A0A8M1P3K4</accession>
<reference evidence="16 17" key="1">
    <citation type="journal article" date="2013" name="Nature">
        <title>The zebrafish reference genome sequence and its relationship to the human genome.</title>
        <authorList>
            <consortium name="Genome Reference Consortium Zebrafish"/>
            <person name="Howe K."/>
            <person name="Clark M.D."/>
            <person name="Torroja C.F."/>
            <person name="Torrance J."/>
            <person name="Berthelot C."/>
            <person name="Muffato M."/>
            <person name="Collins J.E."/>
            <person name="Humphray S."/>
            <person name="McLaren K."/>
            <person name="Matthews L."/>
            <person name="McLaren S."/>
            <person name="Sealy I."/>
            <person name="Caccamo M."/>
            <person name="Churcher C."/>
            <person name="Scott C."/>
            <person name="Barrett J.C."/>
            <person name="Koch R."/>
            <person name="Rauch G.J."/>
            <person name="White S."/>
            <person name="Chow W."/>
            <person name="Kilian B."/>
            <person name="Quintais L.T."/>
            <person name="Guerra-Assuncao J.A."/>
            <person name="Zhou Y."/>
            <person name="Gu Y."/>
            <person name="Yen J."/>
            <person name="Vogel J.H."/>
            <person name="Eyre T."/>
            <person name="Redmond S."/>
            <person name="Banerjee R."/>
            <person name="Chi J."/>
            <person name="Fu B."/>
            <person name="Langley E."/>
            <person name="Maguire S.F."/>
            <person name="Laird G.K."/>
            <person name="Lloyd D."/>
            <person name="Kenyon E."/>
            <person name="Donaldson S."/>
            <person name="Sehra H."/>
            <person name="Almeida-King J."/>
            <person name="Loveland J."/>
            <person name="Trevanion S."/>
            <person name="Jones M."/>
            <person name="Quail M."/>
            <person name="Willey D."/>
            <person name="Hunt A."/>
            <person name="Burton J."/>
            <person name="Sims S."/>
            <person name="McLay K."/>
            <person name="Plumb B."/>
            <person name="Davis J."/>
            <person name="Clee C."/>
            <person name="Oliver K."/>
            <person name="Clark R."/>
            <person name="Riddle C."/>
            <person name="Elliot D."/>
            <person name="Eliott D."/>
            <person name="Threadgold G."/>
            <person name="Harden G."/>
            <person name="Ware D."/>
            <person name="Begum S."/>
            <person name="Mortimore B."/>
            <person name="Mortimer B."/>
            <person name="Kerry G."/>
            <person name="Heath P."/>
            <person name="Phillimore B."/>
            <person name="Tracey A."/>
            <person name="Corby N."/>
            <person name="Dunn M."/>
            <person name="Johnson C."/>
            <person name="Wood J."/>
            <person name="Clark S."/>
            <person name="Pelan S."/>
            <person name="Griffiths G."/>
            <person name="Smith M."/>
            <person name="Glithero R."/>
            <person name="Howden P."/>
            <person name="Barker N."/>
            <person name="Lloyd C."/>
            <person name="Stevens C."/>
            <person name="Harley J."/>
            <person name="Holt K."/>
            <person name="Panagiotidis G."/>
            <person name="Lovell J."/>
            <person name="Beasley H."/>
            <person name="Henderson C."/>
            <person name="Gordon D."/>
            <person name="Auger K."/>
            <person name="Wright D."/>
            <person name="Collins J."/>
            <person name="Raisen C."/>
            <person name="Dyer L."/>
            <person name="Leung K."/>
            <person name="Robertson L."/>
            <person name="Ambridge K."/>
            <person name="Leongamornlert D."/>
            <person name="McGuire S."/>
            <person name="Gilderthorp R."/>
            <person name="Griffiths C."/>
            <person name="Manthravadi D."/>
            <person name="Nichol S."/>
            <person name="Barker G."/>
            <person name="Whitehead S."/>
            <person name="Kay M."/>
            <person name="Brown J."/>
            <person name="Murnane C."/>
            <person name="Gray E."/>
            <person name="Humphries M."/>
            <person name="Sycamore N."/>
            <person name="Barker D."/>
            <person name="Saunders D."/>
            <person name="Wallis J."/>
            <person name="Babbage A."/>
            <person name="Hammond S."/>
            <person name="Mashreghi-Mohammadi M."/>
            <person name="Barr L."/>
            <person name="Martin S."/>
            <person name="Wray P."/>
            <person name="Ellington A."/>
            <person name="Matthews N."/>
            <person name="Ellwood M."/>
            <person name="Woodmansey R."/>
            <person name="Clark G."/>
            <person name="Cooper J."/>
            <person name="Cooper J."/>
            <person name="Tromans A."/>
            <person name="Grafham D."/>
            <person name="Skuce C."/>
            <person name="Pandian R."/>
            <person name="Andrews R."/>
            <person name="Harrison E."/>
            <person name="Kimberley A."/>
            <person name="Garnett J."/>
            <person name="Fosker N."/>
            <person name="Hall R."/>
            <person name="Garner P."/>
            <person name="Kelly D."/>
            <person name="Bird C."/>
            <person name="Palmer S."/>
            <person name="Gehring I."/>
            <person name="Berger A."/>
            <person name="Dooley C.M."/>
            <person name="Ersan-Urun Z."/>
            <person name="Eser C."/>
            <person name="Geiger H."/>
            <person name="Geisler M."/>
            <person name="Karotki L."/>
            <person name="Kirn A."/>
            <person name="Konantz J."/>
            <person name="Konantz M."/>
            <person name="Oberlander M."/>
            <person name="Rudolph-Geiger S."/>
            <person name="Teucke M."/>
            <person name="Lanz C."/>
            <person name="Raddatz G."/>
            <person name="Osoegawa K."/>
            <person name="Zhu B."/>
            <person name="Rapp A."/>
            <person name="Widaa S."/>
            <person name="Langford C."/>
            <person name="Yang F."/>
            <person name="Schuster S.C."/>
            <person name="Carter N.P."/>
            <person name="Harrow J."/>
            <person name="Ning Z."/>
            <person name="Herrero J."/>
            <person name="Searle S.M."/>
            <person name="Enright A."/>
            <person name="Geisler R."/>
            <person name="Plasterk R.H."/>
            <person name="Lee C."/>
            <person name="Westerfield M."/>
            <person name="de Jong P.J."/>
            <person name="Zon L.I."/>
            <person name="Postlethwait J.H."/>
            <person name="Nusslein-Volhard C."/>
            <person name="Hubbard T.J."/>
            <person name="Roest Crollius H."/>
            <person name="Rogers J."/>
            <person name="Stemple D.L."/>
        </authorList>
    </citation>
    <scope>NUCLEOTIDE SEQUENCE [LARGE SCALE GENOMIC DNA]</scope>
    <source>
        <strain evidence="16">Tuebingen</strain>
    </source>
</reference>
<dbReference type="Proteomes" id="UP000000437">
    <property type="component" value="Chromosome 2"/>
</dbReference>
<feature type="compositionally biased region" description="Polar residues" evidence="14">
    <location>
        <begin position="370"/>
        <end position="386"/>
    </location>
</feature>
<reference evidence="18" key="6">
    <citation type="journal article" date="2019" name="Front. Neurosci.">
        <title>Expression of Protein-Coding Gene Orthologs in Zebrafish and Mouse Inner Ear Non-sensory Supporting Cells.</title>
        <authorList>
            <person name="Giffen K.P."/>
            <person name="Liu H."/>
            <person name="Kramer K.L."/>
            <person name="He D.Z."/>
        </authorList>
    </citation>
    <scope>NUCLEOTIDE SEQUENCE</scope>
    <source>
        <strain evidence="18">Tuebingen</strain>
    </source>
</reference>
<accession>B8A5U4</accession>
<reference evidence="18" key="3">
    <citation type="journal article" date="2015" name="J. Comp. Neurol.">
        <title>Comprehensive expression map of transcription regulators in the adult zebrafish telencephalon reveals distinct neurogenic niches.</title>
        <authorList>
            <person name="Diotel N."/>
            <person name="Rodriguez Viales R."/>
            <person name="Armant O."/>
            <person name="Marz M."/>
            <person name="Ferg M."/>
            <person name="Rastegar S."/>
            <person name="Strahle U."/>
        </authorList>
    </citation>
    <scope>NUCLEOTIDE SEQUENCE</scope>
    <source>
        <strain evidence="18">Tuebingen</strain>
    </source>
</reference>
<dbReference type="PROSITE" id="PS50103">
    <property type="entry name" value="ZF_C3H1"/>
    <property type="match status" value="1"/>
</dbReference>
<dbReference type="GO" id="GO:0015030">
    <property type="term" value="C:Cajal body"/>
    <property type="evidence" value="ECO:0000318"/>
    <property type="project" value="GO_Central"/>
</dbReference>
<evidence type="ECO:0000313" key="16">
    <source>
        <dbReference type="Ensembl" id="ENSDARP00000116268"/>
    </source>
</evidence>
<dbReference type="eggNOG" id="KOG1990">
    <property type="taxonomic scope" value="Eukaryota"/>
</dbReference>
<evidence type="ECO:0000256" key="2">
    <source>
        <dbReference type="ARBA" id="ARBA00004604"/>
    </source>
</evidence>
<keyword evidence="4" id="KW-0597">Phosphoprotein</keyword>
<reference evidence="18" key="7">
    <citation type="submission" date="2025-04" db="UniProtKB">
        <authorList>
            <consortium name="RefSeq"/>
        </authorList>
    </citation>
    <scope>IDENTIFICATION</scope>
    <source>
        <strain evidence="18">Tuebingen</strain>
    </source>
</reference>
<dbReference type="OrthoDB" id="414075at2759"/>
<dbReference type="InterPro" id="IPR012337">
    <property type="entry name" value="RNaseH-like_sf"/>
</dbReference>
<dbReference type="Gene3D" id="6.10.250.3220">
    <property type="match status" value="1"/>
</dbReference>
<dbReference type="Bgee" id="ENSDARG00000077544">
    <property type="expression patterns" value="Expressed in testis and 22 other cell types or tissues"/>
</dbReference>
<dbReference type="GO" id="GO:0007420">
    <property type="term" value="P:brain development"/>
    <property type="evidence" value="ECO:0000315"/>
    <property type="project" value="ZFIN"/>
</dbReference>
<dbReference type="Gene3D" id="3.30.420.10">
    <property type="entry name" value="Ribonuclease H-like superfamily/Ribonuclease H"/>
    <property type="match status" value="2"/>
</dbReference>
<dbReference type="SUPFAM" id="SSF53098">
    <property type="entry name" value="Ribonuclease H-like"/>
    <property type="match status" value="1"/>
</dbReference>
<dbReference type="PaxDb" id="7955-ENSDARP00000101747"/>
<dbReference type="GeneID" id="568260"/>
<dbReference type="GeneTree" id="ENSGT00940000153167"/>
<name>B8A5U4_DANRE</name>
<keyword evidence="6 13" id="KW-0863">Zinc-finger</keyword>
<keyword evidence="7 13" id="KW-0862">Zinc</keyword>
<evidence type="ECO:0000313" key="17">
    <source>
        <dbReference type="Proteomes" id="UP000000437"/>
    </source>
</evidence>
<comment type="similarity">
    <text evidence="3">Belongs to the CAF1 family.</text>
</comment>
<dbReference type="AlphaFoldDB" id="B8A5U4"/>
<comment type="subcellular location">
    <subcellularLocation>
        <location evidence="1">Nucleus speckle</location>
    </subcellularLocation>
    <subcellularLocation>
        <location evidence="2">Nucleus</location>
        <location evidence="2">Nucleolus</location>
    </subcellularLocation>
</comment>
<dbReference type="GO" id="GO:0008270">
    <property type="term" value="F:zinc ion binding"/>
    <property type="evidence" value="ECO:0007669"/>
    <property type="project" value="UniProtKB-KW"/>
</dbReference>
<proteinExistence type="inferred from homology"/>
<evidence type="ECO:0000256" key="13">
    <source>
        <dbReference type="PROSITE-ProRule" id="PRU00723"/>
    </source>
</evidence>
<dbReference type="RefSeq" id="NP_001243611.1">
    <property type="nucleotide sequence ID" value="NM_001256682.1"/>
</dbReference>
<dbReference type="GO" id="GO:0016607">
    <property type="term" value="C:nuclear speck"/>
    <property type="evidence" value="ECO:0007669"/>
    <property type="project" value="UniProtKB-SubCell"/>
</dbReference>
<evidence type="ECO:0000256" key="1">
    <source>
        <dbReference type="ARBA" id="ARBA00004324"/>
    </source>
</evidence>
<feature type="region of interest" description="Disordered" evidence="14">
    <location>
        <begin position="298"/>
        <end position="400"/>
    </location>
</feature>
<feature type="zinc finger region" description="C3H1-type" evidence="13">
    <location>
        <begin position="269"/>
        <end position="297"/>
    </location>
</feature>
<dbReference type="InterPro" id="IPR036855">
    <property type="entry name" value="Znf_CCCH_sf"/>
</dbReference>
<dbReference type="GO" id="GO:0000175">
    <property type="term" value="F:3'-5'-RNA exonuclease activity"/>
    <property type="evidence" value="ECO:0000318"/>
    <property type="project" value="GO_Central"/>
</dbReference>
<gene>
    <name evidence="16 18 19" type="primary">toe1</name>
    <name evidence="18" type="synonym">si:dkey-40i22.3</name>
</gene>
<dbReference type="HOGENOM" id="CLU_044804_1_0_1"/>
<comment type="function">
    <text evidence="10">Inhibits cell growth rate and cell cycle. Induces CDKN1A expression as well as TGF-beta expression. Mediates the inhibitory growth effect of EGR1. Involved in the maturation of snRNAs and snRNA 3'-tail processing.</text>
</comment>
<feature type="compositionally biased region" description="Basic and acidic residues" evidence="14">
    <location>
        <begin position="387"/>
        <end position="400"/>
    </location>
</feature>
<dbReference type="CTD" id="114034"/>
<evidence type="ECO:0000256" key="12">
    <source>
        <dbReference type="ARBA" id="ARBA00071349"/>
    </source>
</evidence>
<dbReference type="PANTHER" id="PTHR15092">
    <property type="entry name" value="POLY A -SPECIFIC RIBONUCLEASE/TARGET OF EGR1, MEMBER 1"/>
    <property type="match status" value="1"/>
</dbReference>
<dbReference type="GO" id="GO:0034472">
    <property type="term" value="P:snRNA 3'-end processing"/>
    <property type="evidence" value="ECO:0000318"/>
    <property type="project" value="GO_Central"/>
</dbReference>
<sequence length="483" mass="54030">MSSSMIIPVIDVQGNNFKELWAAMVIAIKTSSFIAIDTELSGLGSRKALLAESIEDRYNAICHAARTRSVLSLGFACYKELENKAETTYLVQVYNLTLLCSEEYIIEPQSVQFLVQHGFDFNKQYAEGIPYYKGNDKGGDAHGVNIRSLFVELLRANKPLVLHNGLIDLVFLYQCFYAHLPDRLGTFTADLSQMFPSGIYDTKYATEYELRFTASYLEYAYKKCKLENSKAIEAEGSGSNLFVEFCKYTGNMETYIDYRPCLDSQSQDDGALNICVQFSAYGWCPNGSQCPMSHNTDLIIQQDEKTREDKRKKRKRKNKKKGSQGPPETCSSPQGKRTHFEEAELDQAVPTSEHQEKTLNAEPTDEPGKTASNNGDEQSQPEASTEAQEKPKGKKVEGGTHRAGFDAFMTGYIFAYARNLMKNKEESSSTPVISTCLNKLFLSGKSVPLHVAKSTFSKSSKAHVQKMAYVWGKSIDVNMEKSA</sequence>
<dbReference type="InterPro" id="IPR000571">
    <property type="entry name" value="Znf_CCCH"/>
</dbReference>
<feature type="domain" description="C3H1-type" evidence="15">
    <location>
        <begin position="269"/>
        <end position="297"/>
    </location>
</feature>
<keyword evidence="9" id="KW-0539">Nucleus</keyword>
<evidence type="ECO:0000313" key="19">
    <source>
        <dbReference type="ZFIN" id="ZDB-GENE-070912-533"/>
    </source>
</evidence>
<dbReference type="STRING" id="7955.ENSDARP00000116268"/>
<protein>
    <recommendedName>
        <fullName evidence="12">Target of EGR1 protein 1</fullName>
    </recommendedName>
</protein>
<dbReference type="Pfam" id="PF04857">
    <property type="entry name" value="CAF1"/>
    <property type="match status" value="2"/>
</dbReference>
<dbReference type="KEGG" id="dre:568260"/>
<dbReference type="SUPFAM" id="SSF90229">
    <property type="entry name" value="CCCH zinc finger"/>
    <property type="match status" value="1"/>
</dbReference>
<evidence type="ECO:0000256" key="7">
    <source>
        <dbReference type="ARBA" id="ARBA00022833"/>
    </source>
</evidence>
<organism evidence="16">
    <name type="scientific">Danio rerio</name>
    <name type="common">Zebrafish</name>
    <name type="synonym">Brachydanio rerio</name>
    <dbReference type="NCBI Taxonomy" id="7955"/>
    <lineage>
        <taxon>Eukaryota</taxon>
        <taxon>Metazoa</taxon>
        <taxon>Chordata</taxon>
        <taxon>Craniata</taxon>
        <taxon>Vertebrata</taxon>
        <taxon>Euteleostomi</taxon>
        <taxon>Actinopterygii</taxon>
        <taxon>Neopterygii</taxon>
        <taxon>Teleostei</taxon>
        <taxon>Ostariophysi</taxon>
        <taxon>Cypriniformes</taxon>
        <taxon>Danionidae</taxon>
        <taxon>Danioninae</taxon>
        <taxon>Danio</taxon>
    </lineage>
</organism>
<dbReference type="AGR" id="ZFIN:ZDB-GENE-070912-533"/>
<comment type="subunit">
    <text evidence="11">Interacts with U1, U2, U4, U5 and U6 snRNAs.</text>
</comment>
<feature type="compositionally biased region" description="Basic residues" evidence="14">
    <location>
        <begin position="310"/>
        <end position="322"/>
    </location>
</feature>
<dbReference type="InterPro" id="IPR051181">
    <property type="entry name" value="CAF1_poly(A)_ribonucleases"/>
</dbReference>
<evidence type="ECO:0000313" key="18">
    <source>
        <dbReference type="RefSeq" id="NP_001243611.1"/>
    </source>
</evidence>